<accession>A0A9N6YK19</accession>
<feature type="transmembrane region" description="Helical" evidence="9">
    <location>
        <begin position="57"/>
        <end position="81"/>
    </location>
</feature>
<dbReference type="Gene3D" id="1.20.58.1610">
    <property type="entry name" value="NADH:ubiquinone/plastoquinone oxidoreductase, chain 3"/>
    <property type="match status" value="1"/>
</dbReference>
<dbReference type="GO" id="GO:0030964">
    <property type="term" value="C:NADH dehydrogenase complex"/>
    <property type="evidence" value="ECO:0007669"/>
    <property type="project" value="TreeGrafter"/>
</dbReference>
<geneLocation type="mitochondrion" evidence="10"/>
<sequence length="117" mass="13364">MFIMLIYSLIAVVISSLFPLLAFILAKNYLYDREKTTPFECGFDPNKKARTPFSLRFFLVTILFLIFDVEIALLLPLVLLMNYAKPLTILGLSFSMTMILVLGLIHEWNQGALAWVS</sequence>
<dbReference type="GO" id="GO:0031966">
    <property type="term" value="C:mitochondrial membrane"/>
    <property type="evidence" value="ECO:0007669"/>
    <property type="project" value="UniProtKB-SubCell"/>
</dbReference>
<keyword evidence="9" id="KW-1278">Translocase</keyword>
<evidence type="ECO:0000256" key="3">
    <source>
        <dbReference type="ARBA" id="ARBA00021007"/>
    </source>
</evidence>
<evidence type="ECO:0000256" key="5">
    <source>
        <dbReference type="ARBA" id="ARBA00022692"/>
    </source>
</evidence>
<reference evidence="10" key="2">
    <citation type="submission" date="2021-08" db="EMBL/GenBank/DDBJ databases">
        <authorList>
            <person name="Burzynski A."/>
        </authorList>
    </citation>
    <scope>NUCLEOTIDE SEQUENCE</scope>
    <source>
        <strain evidence="10">PPOv0</strain>
    </source>
</reference>
<keyword evidence="7 9" id="KW-0472">Membrane</keyword>
<keyword evidence="9" id="KW-0830">Ubiquinone</keyword>
<dbReference type="PANTHER" id="PTHR11058">
    <property type="entry name" value="NADH-UBIQUINONE OXIDOREDUCTASE CHAIN 3"/>
    <property type="match status" value="1"/>
</dbReference>
<dbReference type="GO" id="GO:0008137">
    <property type="term" value="F:NADH dehydrogenase (ubiquinone) activity"/>
    <property type="evidence" value="ECO:0007669"/>
    <property type="project" value="UniProtKB-UniRule"/>
</dbReference>
<evidence type="ECO:0000256" key="7">
    <source>
        <dbReference type="ARBA" id="ARBA00023136"/>
    </source>
</evidence>
<feature type="transmembrane region" description="Helical" evidence="9">
    <location>
        <begin position="6"/>
        <end position="26"/>
    </location>
</feature>
<comment type="function">
    <text evidence="9">Core subunit of the mitochondrial membrane respiratory chain NADH dehydrogenase (Complex I) which catalyzes electron transfer from NADH through the respiratory chain, using ubiquinone as an electron acceptor. Essential for the catalytic activity of complex I.</text>
</comment>
<keyword evidence="9 10" id="KW-0496">Mitochondrion</keyword>
<dbReference type="EMBL" id="BK059235">
    <property type="protein sequence ID" value="DAZ91361.1"/>
    <property type="molecule type" value="Genomic_DNA"/>
</dbReference>
<dbReference type="AlphaFoldDB" id="A0A9N6YK19"/>
<dbReference type="Pfam" id="PF00507">
    <property type="entry name" value="Oxidored_q4"/>
    <property type="match status" value="1"/>
</dbReference>
<organism evidence="10">
    <name type="scientific">Pandorites podoceroides</name>
    <dbReference type="NCBI Taxonomy" id="1842081"/>
    <lineage>
        <taxon>Eukaryota</taxon>
        <taxon>Metazoa</taxon>
        <taxon>Ecdysozoa</taxon>
        <taxon>Arthropoda</taxon>
        <taxon>Crustacea</taxon>
        <taxon>Multicrustacea</taxon>
        <taxon>Malacostraca</taxon>
        <taxon>Eumalacostraca</taxon>
        <taxon>Peracarida</taxon>
        <taxon>Amphipoda</taxon>
        <taxon>Senticaudata</taxon>
        <taxon>Gammarida</taxon>
        <taxon>Gammaridira</taxon>
        <taxon>Gammaroidea</taxon>
        <taxon>Pontogammaridae</taxon>
        <taxon>Pandorites</taxon>
    </lineage>
</organism>
<dbReference type="EC" id="7.1.1.2" evidence="9"/>
<keyword evidence="9" id="KW-0249">Electron transport</keyword>
<name>A0A9N6YK19_9CRUS</name>
<keyword evidence="9" id="KW-0679">Respiratory chain</keyword>
<proteinExistence type="inferred from homology"/>
<dbReference type="PANTHER" id="PTHR11058:SF9">
    <property type="entry name" value="NADH-UBIQUINONE OXIDOREDUCTASE CHAIN 3"/>
    <property type="match status" value="1"/>
</dbReference>
<evidence type="ECO:0000313" key="10">
    <source>
        <dbReference type="EMBL" id="DAZ91361.1"/>
    </source>
</evidence>
<keyword evidence="4 9" id="KW-0813">Transport</keyword>
<dbReference type="InterPro" id="IPR038430">
    <property type="entry name" value="NDAH_ubi_oxred_su3_sf"/>
</dbReference>
<keyword evidence="5 9" id="KW-0812">Transmembrane</keyword>
<dbReference type="InterPro" id="IPR000440">
    <property type="entry name" value="NADH_UbQ/plastoQ_OxRdtase_su3"/>
</dbReference>
<keyword evidence="9" id="KW-0520">NAD</keyword>
<evidence type="ECO:0000256" key="4">
    <source>
        <dbReference type="ARBA" id="ARBA00022448"/>
    </source>
</evidence>
<keyword evidence="6 9" id="KW-1133">Transmembrane helix</keyword>
<reference evidence="10" key="1">
    <citation type="journal article" date="2021" name="Int. J. Mol. Sci.">
        <title>Mitochondrial Genomes, Phylogenetic Associations, and SNP Recovery for the Key Invasive Ponto-Caspian Amphipods in Europe.</title>
        <authorList>
            <person name="Mamos T."/>
            <person name="Grabowski M."/>
            <person name="Rewicz T."/>
            <person name="Bojko J."/>
            <person name="Strapagiel D."/>
            <person name="Burzynski A."/>
        </authorList>
    </citation>
    <scope>NUCLEOTIDE SEQUENCE</scope>
    <source>
        <strain evidence="10">PPOv0</strain>
    </source>
</reference>
<protein>
    <recommendedName>
        <fullName evidence="3 9">NADH-ubiquinone oxidoreductase chain 3</fullName>
        <ecNumber evidence="9">7.1.1.2</ecNumber>
    </recommendedName>
</protein>
<comment type="catalytic activity">
    <reaction evidence="8 9">
        <text>a ubiquinone + NADH + 5 H(+)(in) = a ubiquinol + NAD(+) + 4 H(+)(out)</text>
        <dbReference type="Rhea" id="RHEA:29091"/>
        <dbReference type="Rhea" id="RHEA-COMP:9565"/>
        <dbReference type="Rhea" id="RHEA-COMP:9566"/>
        <dbReference type="ChEBI" id="CHEBI:15378"/>
        <dbReference type="ChEBI" id="CHEBI:16389"/>
        <dbReference type="ChEBI" id="CHEBI:17976"/>
        <dbReference type="ChEBI" id="CHEBI:57540"/>
        <dbReference type="ChEBI" id="CHEBI:57945"/>
        <dbReference type="EC" id="7.1.1.2"/>
    </reaction>
</comment>
<evidence type="ECO:0000256" key="6">
    <source>
        <dbReference type="ARBA" id="ARBA00022989"/>
    </source>
</evidence>
<evidence type="ECO:0000256" key="2">
    <source>
        <dbReference type="ARBA" id="ARBA00008472"/>
    </source>
</evidence>
<evidence type="ECO:0000256" key="9">
    <source>
        <dbReference type="RuleBase" id="RU003640"/>
    </source>
</evidence>
<comment type="similarity">
    <text evidence="2 9">Belongs to the complex I subunit 3 family.</text>
</comment>
<comment type="subcellular location">
    <subcellularLocation>
        <location evidence="1">Membrane</location>
    </subcellularLocation>
    <subcellularLocation>
        <location evidence="9">Mitochondrion membrane</location>
        <topology evidence="9">Multi-pass membrane protein</topology>
    </subcellularLocation>
</comment>
<feature type="transmembrane region" description="Helical" evidence="9">
    <location>
        <begin position="87"/>
        <end position="105"/>
    </location>
</feature>
<evidence type="ECO:0000256" key="8">
    <source>
        <dbReference type="ARBA" id="ARBA00049551"/>
    </source>
</evidence>
<evidence type="ECO:0000256" key="1">
    <source>
        <dbReference type="ARBA" id="ARBA00004370"/>
    </source>
</evidence>